<dbReference type="STRING" id="1332264.BW730_04170"/>
<keyword evidence="3" id="KW-1185">Reference proteome</keyword>
<keyword evidence="1" id="KW-0472">Membrane</keyword>
<dbReference type="AlphaFoldDB" id="A0A1Q2CL59"/>
<evidence type="ECO:0000313" key="3">
    <source>
        <dbReference type="Proteomes" id="UP000188145"/>
    </source>
</evidence>
<keyword evidence="1" id="KW-0812">Transmembrane</keyword>
<organism evidence="2 3">
    <name type="scientific">Tessaracoccus aquimaris</name>
    <dbReference type="NCBI Taxonomy" id="1332264"/>
    <lineage>
        <taxon>Bacteria</taxon>
        <taxon>Bacillati</taxon>
        <taxon>Actinomycetota</taxon>
        <taxon>Actinomycetes</taxon>
        <taxon>Propionibacteriales</taxon>
        <taxon>Propionibacteriaceae</taxon>
        <taxon>Tessaracoccus</taxon>
    </lineage>
</organism>
<feature type="transmembrane region" description="Helical" evidence="1">
    <location>
        <begin position="57"/>
        <end position="79"/>
    </location>
</feature>
<gene>
    <name evidence="2" type="ORF">BW730_04170</name>
</gene>
<evidence type="ECO:0000256" key="1">
    <source>
        <dbReference type="SAM" id="Phobius"/>
    </source>
</evidence>
<name>A0A1Q2CL59_9ACTN</name>
<dbReference type="RefSeq" id="WP_077685155.1">
    <property type="nucleotide sequence ID" value="NZ_CP019606.1"/>
</dbReference>
<keyword evidence="1" id="KW-1133">Transmembrane helix</keyword>
<dbReference type="EMBL" id="CP019606">
    <property type="protein sequence ID" value="AQP46843.1"/>
    <property type="molecule type" value="Genomic_DNA"/>
</dbReference>
<reference evidence="3" key="1">
    <citation type="submission" date="2017-02" db="EMBL/GenBank/DDBJ databases">
        <title>Tessaracoccus aquaemaris sp. nov., isolated from the intestine of a Korean rockfish, Sebastes schlegelii, in a marine aquaculture pond.</title>
        <authorList>
            <person name="Tak E.J."/>
            <person name="Bae J.-W."/>
        </authorList>
    </citation>
    <scope>NUCLEOTIDE SEQUENCE [LARGE SCALE GENOMIC DNA]</scope>
    <source>
        <strain evidence="3">NSG39</strain>
    </source>
</reference>
<dbReference type="Proteomes" id="UP000188145">
    <property type="component" value="Chromosome"/>
</dbReference>
<evidence type="ECO:0000313" key="2">
    <source>
        <dbReference type="EMBL" id="AQP46843.1"/>
    </source>
</evidence>
<feature type="transmembrane region" description="Helical" evidence="1">
    <location>
        <begin position="12"/>
        <end position="37"/>
    </location>
</feature>
<proteinExistence type="predicted"/>
<dbReference type="OrthoDB" id="3177419at2"/>
<accession>A0A1Q2CL59</accession>
<protein>
    <submittedName>
        <fullName evidence="2">Uncharacterized protein</fullName>
    </submittedName>
</protein>
<sequence>MNNLWLALEGAWHVLLAGLLLGAGLPTIFALGVRALSYGVGADVDATDHTPHPVGKVLAGVCFGIVILAIVVGIGTIVASGLGMRVVFDGIIPTFQTK</sequence>
<dbReference type="KEGG" id="tes:BW730_04170"/>